<comment type="caution">
    <text evidence="2">The sequence shown here is derived from an EMBL/GenBank/DDBJ whole genome shotgun (WGS) entry which is preliminary data.</text>
</comment>
<name>A0ABN8PZ05_9CNID</name>
<feature type="non-terminal residue" evidence="2">
    <location>
        <position position="1"/>
    </location>
</feature>
<keyword evidence="3" id="KW-1185">Reference proteome</keyword>
<gene>
    <name evidence="2" type="ORF">PLOB_00048762</name>
</gene>
<dbReference type="InterPro" id="IPR058913">
    <property type="entry name" value="Integrase_dom_put"/>
</dbReference>
<accession>A0ABN8PZ05</accession>
<feature type="domain" description="Integrase core" evidence="1">
    <location>
        <begin position="79"/>
        <end position="133"/>
    </location>
</feature>
<dbReference type="PANTHER" id="PTHR46791:SF5">
    <property type="entry name" value="CLR5 DOMAIN-CONTAINING PROTEIN-RELATED"/>
    <property type="match status" value="1"/>
</dbReference>
<dbReference type="EMBL" id="CALNXK010000092">
    <property type="protein sequence ID" value="CAH3151808.1"/>
    <property type="molecule type" value="Genomic_DNA"/>
</dbReference>
<proteinExistence type="predicted"/>
<evidence type="ECO:0000259" key="1">
    <source>
        <dbReference type="Pfam" id="PF24764"/>
    </source>
</evidence>
<protein>
    <recommendedName>
        <fullName evidence="1">Integrase core domain-containing protein</fullName>
    </recommendedName>
</protein>
<reference evidence="2 3" key="1">
    <citation type="submission" date="2022-05" db="EMBL/GenBank/DDBJ databases">
        <authorList>
            <consortium name="Genoscope - CEA"/>
            <person name="William W."/>
        </authorList>
    </citation>
    <scope>NUCLEOTIDE SEQUENCE [LARGE SCALE GENOMIC DNA]</scope>
</reference>
<dbReference type="Proteomes" id="UP001159405">
    <property type="component" value="Unassembled WGS sequence"/>
</dbReference>
<sequence>NIFRRHLLSETYSDISDQDLDQLVRQVQQQHPAVGITLLKGHLKSIGHRLQRDRIQLSLLRTDPTGVLNRWKESVKRRVYNVHAPHSLWHVDGDHKLIRWRIVVHGGIEGYSRLPVYLHAANNNKTATVLKTF</sequence>
<evidence type="ECO:0000313" key="2">
    <source>
        <dbReference type="EMBL" id="CAH3151808.1"/>
    </source>
</evidence>
<dbReference type="PANTHER" id="PTHR46791">
    <property type="entry name" value="EXPRESSED PROTEIN"/>
    <property type="match status" value="1"/>
</dbReference>
<organism evidence="2 3">
    <name type="scientific">Porites lobata</name>
    <dbReference type="NCBI Taxonomy" id="104759"/>
    <lineage>
        <taxon>Eukaryota</taxon>
        <taxon>Metazoa</taxon>
        <taxon>Cnidaria</taxon>
        <taxon>Anthozoa</taxon>
        <taxon>Hexacorallia</taxon>
        <taxon>Scleractinia</taxon>
        <taxon>Fungiina</taxon>
        <taxon>Poritidae</taxon>
        <taxon>Porites</taxon>
    </lineage>
</organism>
<evidence type="ECO:0000313" key="3">
    <source>
        <dbReference type="Proteomes" id="UP001159405"/>
    </source>
</evidence>
<dbReference type="Pfam" id="PF24764">
    <property type="entry name" value="rva_4"/>
    <property type="match status" value="1"/>
</dbReference>